<dbReference type="GO" id="GO:0009253">
    <property type="term" value="P:peptidoglycan catabolic process"/>
    <property type="evidence" value="ECO:0007669"/>
    <property type="project" value="InterPro"/>
</dbReference>
<keyword evidence="4" id="KW-1133">Transmembrane helix</keyword>
<evidence type="ECO:0000313" key="7">
    <source>
        <dbReference type="Proteomes" id="UP000190989"/>
    </source>
</evidence>
<evidence type="ECO:0000256" key="3">
    <source>
        <dbReference type="ARBA" id="ARBA00022801"/>
    </source>
</evidence>
<dbReference type="SMART" id="SM00646">
    <property type="entry name" value="Ami_3"/>
    <property type="match status" value="1"/>
</dbReference>
<comment type="catalytic activity">
    <reaction evidence="1">
        <text>Hydrolyzes the link between N-acetylmuramoyl residues and L-amino acid residues in certain cell-wall glycopeptides.</text>
        <dbReference type="EC" id="3.5.1.28"/>
    </reaction>
</comment>
<keyword evidence="4" id="KW-0812">Transmembrane</keyword>
<dbReference type="InterPro" id="IPR002508">
    <property type="entry name" value="MurNAc-LAA_cat"/>
</dbReference>
<dbReference type="GO" id="GO:0008745">
    <property type="term" value="F:N-acetylmuramoyl-L-alanine amidase activity"/>
    <property type="evidence" value="ECO:0007669"/>
    <property type="project" value="UniProtKB-EC"/>
</dbReference>
<dbReference type="Pfam" id="PF01520">
    <property type="entry name" value="Amidase_3"/>
    <property type="match status" value="1"/>
</dbReference>
<organism evidence="6 7">
    <name type="scientific">Novosphingobium mathurense</name>
    <dbReference type="NCBI Taxonomy" id="428990"/>
    <lineage>
        <taxon>Bacteria</taxon>
        <taxon>Pseudomonadati</taxon>
        <taxon>Pseudomonadota</taxon>
        <taxon>Alphaproteobacteria</taxon>
        <taxon>Sphingomonadales</taxon>
        <taxon>Sphingomonadaceae</taxon>
        <taxon>Novosphingobium</taxon>
    </lineage>
</organism>
<dbReference type="InterPro" id="IPR050695">
    <property type="entry name" value="N-acetylmuramoyl_amidase_3"/>
</dbReference>
<feature type="transmembrane region" description="Helical" evidence="4">
    <location>
        <begin position="33"/>
        <end position="54"/>
    </location>
</feature>
<evidence type="ECO:0000256" key="4">
    <source>
        <dbReference type="SAM" id="Phobius"/>
    </source>
</evidence>
<evidence type="ECO:0000313" key="6">
    <source>
        <dbReference type="EMBL" id="SLJ87601.1"/>
    </source>
</evidence>
<sequence>MVKVFFAEFRGNCAGKGLSRRGAALSHSAMSRVVRLIILLSAPLSLALAVFVVHRELERPVGARHHLIRFDMPAIDAPVDLPGVEGPPDASRPLVVIDAGHGGFDPGAGQGTLKEKNVALQIALAVRDRLLEGGGVRVALTRDNDRFIALADRPDIARRLGADLFVSIHADSAENDSARGASVYVLSEKGSDEAARRFAATDSHSIKVNGVPLSGIDSDVSRILLDLSQRDTQVSSSEIAGLMLRELQDVRVGLHRDHVETAALAVLKAPDIPSILLETGYINNADDAQFLGSKQGQRTIAGATSRAIRAFFARKAAL</sequence>
<evidence type="ECO:0000259" key="5">
    <source>
        <dbReference type="SMART" id="SM00646"/>
    </source>
</evidence>
<accession>A0A1U6GVP2</accession>
<dbReference type="AlphaFoldDB" id="A0A1U6GVP2"/>
<keyword evidence="7" id="KW-1185">Reference proteome</keyword>
<reference evidence="7" key="1">
    <citation type="submission" date="2017-02" db="EMBL/GenBank/DDBJ databases">
        <authorList>
            <person name="Varghese N."/>
            <person name="Submissions S."/>
        </authorList>
    </citation>
    <scope>NUCLEOTIDE SEQUENCE [LARGE SCALE GENOMIC DNA]</scope>
    <source>
        <strain evidence="7">SM117</strain>
    </source>
</reference>
<dbReference type="CDD" id="cd02696">
    <property type="entry name" value="MurNAc-LAA"/>
    <property type="match status" value="1"/>
</dbReference>
<keyword evidence="3" id="KW-0378">Hydrolase</keyword>
<keyword evidence="4" id="KW-0472">Membrane</keyword>
<dbReference type="EC" id="3.5.1.28" evidence="2"/>
<dbReference type="STRING" id="428990.SAMN06295987_101622"/>
<dbReference type="PANTHER" id="PTHR30404">
    <property type="entry name" value="N-ACETYLMURAMOYL-L-ALANINE AMIDASE"/>
    <property type="match status" value="1"/>
</dbReference>
<dbReference type="EMBL" id="FVZE01000001">
    <property type="protein sequence ID" value="SLJ87601.1"/>
    <property type="molecule type" value="Genomic_DNA"/>
</dbReference>
<gene>
    <name evidence="6" type="ORF">SAMN06295987_101622</name>
</gene>
<name>A0A1U6GVP2_9SPHN</name>
<dbReference type="SUPFAM" id="SSF53187">
    <property type="entry name" value="Zn-dependent exopeptidases"/>
    <property type="match status" value="1"/>
</dbReference>
<dbReference type="PANTHER" id="PTHR30404:SF0">
    <property type="entry name" value="N-ACETYLMURAMOYL-L-ALANINE AMIDASE AMIC"/>
    <property type="match status" value="1"/>
</dbReference>
<proteinExistence type="predicted"/>
<evidence type="ECO:0000256" key="2">
    <source>
        <dbReference type="ARBA" id="ARBA00011901"/>
    </source>
</evidence>
<dbReference type="GO" id="GO:0030288">
    <property type="term" value="C:outer membrane-bounded periplasmic space"/>
    <property type="evidence" value="ECO:0007669"/>
    <property type="project" value="TreeGrafter"/>
</dbReference>
<protein>
    <recommendedName>
        <fullName evidence="2">N-acetylmuramoyl-L-alanine amidase</fullName>
        <ecNumber evidence="2">3.5.1.28</ecNumber>
    </recommendedName>
</protein>
<dbReference type="Proteomes" id="UP000190989">
    <property type="component" value="Unassembled WGS sequence"/>
</dbReference>
<dbReference type="Gene3D" id="3.40.630.40">
    <property type="entry name" value="Zn-dependent exopeptidases"/>
    <property type="match status" value="1"/>
</dbReference>
<feature type="domain" description="MurNAc-LAA" evidence="5">
    <location>
        <begin position="154"/>
        <end position="309"/>
    </location>
</feature>
<evidence type="ECO:0000256" key="1">
    <source>
        <dbReference type="ARBA" id="ARBA00001561"/>
    </source>
</evidence>